<accession>A0A0F9HR75</accession>
<evidence type="ECO:0000313" key="2">
    <source>
        <dbReference type="EMBL" id="KKM17562.1"/>
    </source>
</evidence>
<dbReference type="Pfam" id="PF13476">
    <property type="entry name" value="AAA_23"/>
    <property type="match status" value="1"/>
</dbReference>
<dbReference type="EMBL" id="LAZR01014420">
    <property type="protein sequence ID" value="KKM17562.1"/>
    <property type="molecule type" value="Genomic_DNA"/>
</dbReference>
<feature type="non-terminal residue" evidence="2">
    <location>
        <position position="120"/>
    </location>
</feature>
<protein>
    <recommendedName>
        <fullName evidence="1">Rad50/SbcC-type AAA domain-containing protein</fullName>
    </recommendedName>
</protein>
<reference evidence="2" key="1">
    <citation type="journal article" date="2015" name="Nature">
        <title>Complex archaea that bridge the gap between prokaryotes and eukaryotes.</title>
        <authorList>
            <person name="Spang A."/>
            <person name="Saw J.H."/>
            <person name="Jorgensen S.L."/>
            <person name="Zaremba-Niedzwiedzka K."/>
            <person name="Martijn J."/>
            <person name="Lind A.E."/>
            <person name="van Eijk R."/>
            <person name="Schleper C."/>
            <person name="Guy L."/>
            <person name="Ettema T.J."/>
        </authorList>
    </citation>
    <scope>NUCLEOTIDE SEQUENCE</scope>
</reference>
<dbReference type="InterPro" id="IPR027417">
    <property type="entry name" value="P-loop_NTPase"/>
</dbReference>
<name>A0A0F9HR75_9ZZZZ</name>
<gene>
    <name evidence="2" type="ORF">LCGC14_1674490</name>
</gene>
<comment type="caution">
    <text evidence="2">The sequence shown here is derived from an EMBL/GenBank/DDBJ whole genome shotgun (WGS) entry which is preliminary data.</text>
</comment>
<sequence length="120" mass="13331">MKAEIILENIGQYQGIKRFEVNSGSITLFQGKNSLGKTTIIRAIAAAISSPITSNNLITEANKFGILPRENQDAPLVNYEEDYAKITINFAEKSFEATIQKNGKIDVKDKKMGNENFLYA</sequence>
<dbReference type="InterPro" id="IPR038729">
    <property type="entry name" value="Rad50/SbcC_AAA"/>
</dbReference>
<evidence type="ECO:0000259" key="1">
    <source>
        <dbReference type="Pfam" id="PF13476"/>
    </source>
</evidence>
<dbReference type="Gene3D" id="3.40.50.300">
    <property type="entry name" value="P-loop containing nucleotide triphosphate hydrolases"/>
    <property type="match status" value="1"/>
</dbReference>
<dbReference type="GO" id="GO:0016887">
    <property type="term" value="F:ATP hydrolysis activity"/>
    <property type="evidence" value="ECO:0007669"/>
    <property type="project" value="InterPro"/>
</dbReference>
<dbReference type="SUPFAM" id="SSF52540">
    <property type="entry name" value="P-loop containing nucleoside triphosphate hydrolases"/>
    <property type="match status" value="1"/>
</dbReference>
<organism evidence="2">
    <name type="scientific">marine sediment metagenome</name>
    <dbReference type="NCBI Taxonomy" id="412755"/>
    <lineage>
        <taxon>unclassified sequences</taxon>
        <taxon>metagenomes</taxon>
        <taxon>ecological metagenomes</taxon>
    </lineage>
</organism>
<proteinExistence type="predicted"/>
<dbReference type="AlphaFoldDB" id="A0A0F9HR75"/>
<dbReference type="GO" id="GO:0006302">
    <property type="term" value="P:double-strand break repair"/>
    <property type="evidence" value="ECO:0007669"/>
    <property type="project" value="InterPro"/>
</dbReference>
<feature type="domain" description="Rad50/SbcC-type AAA" evidence="1">
    <location>
        <begin position="5"/>
        <end position="104"/>
    </location>
</feature>